<protein>
    <submittedName>
        <fullName evidence="2">Putative transcription fungi</fullName>
    </submittedName>
</protein>
<evidence type="ECO:0000313" key="3">
    <source>
        <dbReference type="Proteomes" id="UP000054516"/>
    </source>
</evidence>
<accession>A0A1S8A724</accession>
<dbReference type="Proteomes" id="UP000054516">
    <property type="component" value="Unassembled WGS sequence"/>
</dbReference>
<dbReference type="EMBL" id="DF977458">
    <property type="protein sequence ID" value="GAW25782.1"/>
    <property type="molecule type" value="Genomic_DNA"/>
</dbReference>
<name>A0A1S8A724_ROSNE</name>
<feature type="compositionally biased region" description="Basic and acidic residues" evidence="1">
    <location>
        <begin position="13"/>
        <end position="23"/>
    </location>
</feature>
<feature type="region of interest" description="Disordered" evidence="1">
    <location>
        <begin position="1"/>
        <end position="31"/>
    </location>
</feature>
<organism evidence="2">
    <name type="scientific">Rosellinia necatrix</name>
    <name type="common">White root-rot fungus</name>
    <dbReference type="NCBI Taxonomy" id="77044"/>
    <lineage>
        <taxon>Eukaryota</taxon>
        <taxon>Fungi</taxon>
        <taxon>Dikarya</taxon>
        <taxon>Ascomycota</taxon>
        <taxon>Pezizomycotina</taxon>
        <taxon>Sordariomycetes</taxon>
        <taxon>Xylariomycetidae</taxon>
        <taxon>Xylariales</taxon>
        <taxon>Xylariaceae</taxon>
        <taxon>Rosellinia</taxon>
    </lineage>
</organism>
<keyword evidence="3" id="KW-1185">Reference proteome</keyword>
<evidence type="ECO:0000256" key="1">
    <source>
        <dbReference type="SAM" id="MobiDB-lite"/>
    </source>
</evidence>
<sequence length="96" mass="10813">MGDPEQAEAVSGAEDRPNSEPEATKPPPRKRRRIVISCTECHRRKQKVGTPCRSHECARRSRTPTKPMLSSRFFAVRPKTALYELPVTEQGIVLSI</sequence>
<evidence type="ECO:0000313" key="2">
    <source>
        <dbReference type="EMBL" id="GAW25782.1"/>
    </source>
</evidence>
<reference evidence="2" key="1">
    <citation type="submission" date="2016-03" db="EMBL/GenBank/DDBJ databases">
        <title>Draft genome sequence of Rosellinia necatrix.</title>
        <authorList>
            <person name="Kanematsu S."/>
        </authorList>
    </citation>
    <scope>NUCLEOTIDE SEQUENCE [LARGE SCALE GENOMIC DNA]</scope>
    <source>
        <strain evidence="2">W97</strain>
    </source>
</reference>
<dbReference type="AlphaFoldDB" id="A0A1S8A724"/>
<proteinExistence type="predicted"/>
<gene>
    <name evidence="2" type="ORF">SAMD00023353_1300320</name>
</gene>